<gene>
    <name evidence="2" type="ORF">WT56_01465</name>
</gene>
<reference evidence="2 3" key="1">
    <citation type="submission" date="2015-11" db="EMBL/GenBank/DDBJ databases">
        <title>Expanding the genomic diversity of Burkholderia species for the development of highly accurate diagnostics.</title>
        <authorList>
            <person name="Sahl J."/>
            <person name="Keim P."/>
            <person name="Wagner D."/>
        </authorList>
    </citation>
    <scope>NUCLEOTIDE SEQUENCE [LARGE SCALE GENOMIC DNA]</scope>
    <source>
        <strain evidence="2 3">MSMB368WGS</strain>
    </source>
</reference>
<name>A0A132EA82_9BURK</name>
<dbReference type="AlphaFoldDB" id="A0A132EA82"/>
<evidence type="ECO:0000313" key="2">
    <source>
        <dbReference type="EMBL" id="KWF22867.1"/>
    </source>
</evidence>
<sequence length="81" mass="8637">MDAEEVLFALKEGEITSYRFYLLAPGDPSTLAKPHTAIQLLLGASSPDAKPEEATSPVDEAGALQTWDALLNSLRLRPGAV</sequence>
<comment type="caution">
    <text evidence="2">The sequence shown here is derived from an EMBL/GenBank/DDBJ whole genome shotgun (WGS) entry which is preliminary data.</text>
</comment>
<feature type="domain" description="Tle cognate immunity protein 4 C-terminal" evidence="1">
    <location>
        <begin position="1"/>
        <end position="79"/>
    </location>
</feature>
<proteinExistence type="predicted"/>
<dbReference type="InterPro" id="IPR041290">
    <property type="entry name" value="Tli4_C"/>
</dbReference>
<dbReference type="Pfam" id="PF18426">
    <property type="entry name" value="Tli4_C"/>
    <property type="match status" value="1"/>
</dbReference>
<protein>
    <recommendedName>
        <fullName evidence="1">Tle cognate immunity protein 4 C-terminal domain-containing protein</fullName>
    </recommendedName>
</protein>
<evidence type="ECO:0000259" key="1">
    <source>
        <dbReference type="Pfam" id="PF18426"/>
    </source>
</evidence>
<evidence type="ECO:0000313" key="3">
    <source>
        <dbReference type="Proteomes" id="UP000062912"/>
    </source>
</evidence>
<dbReference type="Proteomes" id="UP000062912">
    <property type="component" value="Unassembled WGS sequence"/>
</dbReference>
<dbReference type="EMBL" id="LPJR01000067">
    <property type="protein sequence ID" value="KWF22867.1"/>
    <property type="molecule type" value="Genomic_DNA"/>
</dbReference>
<accession>A0A132EA82</accession>
<organism evidence="2 3">
    <name type="scientific">Burkholderia pseudomultivorans</name>
    <dbReference type="NCBI Taxonomy" id="1207504"/>
    <lineage>
        <taxon>Bacteria</taxon>
        <taxon>Pseudomonadati</taxon>
        <taxon>Pseudomonadota</taxon>
        <taxon>Betaproteobacteria</taxon>
        <taxon>Burkholderiales</taxon>
        <taxon>Burkholderiaceae</taxon>
        <taxon>Burkholderia</taxon>
        <taxon>Burkholderia cepacia complex</taxon>
    </lineage>
</organism>